<feature type="transmembrane region" description="Helical" evidence="1">
    <location>
        <begin position="408"/>
        <end position="432"/>
    </location>
</feature>
<feature type="transmembrane region" description="Helical" evidence="1">
    <location>
        <begin position="62"/>
        <end position="80"/>
    </location>
</feature>
<dbReference type="STRING" id="1612308.SAMN05444581_11664"/>
<feature type="transmembrane region" description="Helical" evidence="1">
    <location>
        <begin position="248"/>
        <end position="269"/>
    </location>
</feature>
<keyword evidence="1" id="KW-1133">Transmembrane helix</keyword>
<feature type="transmembrane region" description="Helical" evidence="1">
    <location>
        <begin position="139"/>
        <end position="159"/>
    </location>
</feature>
<reference evidence="2 3" key="1">
    <citation type="submission" date="2016-10" db="EMBL/GenBank/DDBJ databases">
        <authorList>
            <person name="de Groot N.N."/>
        </authorList>
    </citation>
    <scope>NUCLEOTIDE SEQUENCE [LARGE SCALE GENOMIC DNA]</scope>
    <source>
        <strain evidence="2 3">NE2</strain>
    </source>
</reference>
<evidence type="ECO:0000313" key="2">
    <source>
        <dbReference type="EMBL" id="SFK71801.1"/>
    </source>
</evidence>
<organism evidence="2 3">
    <name type="scientific">Methylocapsa palsarum</name>
    <dbReference type="NCBI Taxonomy" id="1612308"/>
    <lineage>
        <taxon>Bacteria</taxon>
        <taxon>Pseudomonadati</taxon>
        <taxon>Pseudomonadota</taxon>
        <taxon>Alphaproteobacteria</taxon>
        <taxon>Hyphomicrobiales</taxon>
        <taxon>Beijerinckiaceae</taxon>
        <taxon>Methylocapsa</taxon>
    </lineage>
</organism>
<evidence type="ECO:0000313" key="3">
    <source>
        <dbReference type="Proteomes" id="UP000198755"/>
    </source>
</evidence>
<evidence type="ECO:0008006" key="4">
    <source>
        <dbReference type="Google" id="ProtNLM"/>
    </source>
</evidence>
<accession>A0A1I4BV51</accession>
<keyword evidence="1" id="KW-0812">Transmembrane</keyword>
<name>A0A1I4BV51_9HYPH</name>
<feature type="transmembrane region" description="Helical" evidence="1">
    <location>
        <begin position="462"/>
        <end position="483"/>
    </location>
</feature>
<dbReference type="Proteomes" id="UP000198755">
    <property type="component" value="Unassembled WGS sequence"/>
</dbReference>
<dbReference type="EMBL" id="FOSN01000016">
    <property type="protein sequence ID" value="SFK71801.1"/>
    <property type="molecule type" value="Genomic_DNA"/>
</dbReference>
<feature type="transmembrane region" description="Helical" evidence="1">
    <location>
        <begin position="15"/>
        <end position="33"/>
    </location>
</feature>
<feature type="transmembrane region" description="Helical" evidence="1">
    <location>
        <begin position="100"/>
        <end position="118"/>
    </location>
</feature>
<gene>
    <name evidence="2" type="ORF">SAMN05444581_11664</name>
</gene>
<feature type="transmembrane region" description="Helical" evidence="1">
    <location>
        <begin position="439"/>
        <end position="456"/>
    </location>
</feature>
<sequence length="502" mass="54908">MAAISEEQDLGDTRVSIFIPLTIIAGFAIAQLYLGTSPYVMALCAFGIAAPLLPLHIYGRDLYAIIGIIFSLRYAGVALMAKTAYGQPLEQNLFQPVHSFELYALLMAIVTLVLLIARRLDRGGTLFPFPTDLASLRRLSVISLSVGFAAQLVAGANAATQTGEANAGPLVIIAGNFASFFYLGLISEVIYGVTKSNGRSFMTPLLAVATGGTLLISMALNWREFFAAGMVALAMTAFMYKAIRPYHILGGVVIAYFFLTFLSPVTLYLRVQREGMPKAQFAALALSTFERAAVDPSFLEMIKNFELSNRFANFTDEEDYDYYGDRSGALNRFSYIMLLDAISSFSQGHTPIGWPALKQTAARVAPGFLGFDKRVSLYGLGDWLSWQVGIGNPGMSSFLNFGLPMEGLATWGLIGFITYPFIFLIPVLFIAGRISTFKVRLPLSIFLFTILQHSLVEGNSDFFVGAVLRELPQYAVLIFLLYYGCFLQSSKLKPIADPAAQD</sequence>
<dbReference type="OrthoDB" id="8440046at2"/>
<dbReference type="AlphaFoldDB" id="A0A1I4BV51"/>
<keyword evidence="1" id="KW-0472">Membrane</keyword>
<evidence type="ECO:0000256" key="1">
    <source>
        <dbReference type="SAM" id="Phobius"/>
    </source>
</evidence>
<feature type="transmembrane region" description="Helical" evidence="1">
    <location>
        <begin position="201"/>
        <end position="219"/>
    </location>
</feature>
<feature type="transmembrane region" description="Helical" evidence="1">
    <location>
        <begin position="39"/>
        <end position="55"/>
    </location>
</feature>
<protein>
    <recommendedName>
        <fullName evidence="4">Oligosaccharide repeat unit polymerase</fullName>
    </recommendedName>
</protein>
<keyword evidence="3" id="KW-1185">Reference proteome</keyword>
<dbReference type="RefSeq" id="WP_139223665.1">
    <property type="nucleotide sequence ID" value="NZ_FOSN01000016.1"/>
</dbReference>
<feature type="transmembrane region" description="Helical" evidence="1">
    <location>
        <begin position="171"/>
        <end position="194"/>
    </location>
</feature>
<proteinExistence type="predicted"/>